<organism evidence="1 2">
    <name type="scientific">Aliarcobacter butzleri L348</name>
    <dbReference type="NCBI Taxonomy" id="1447256"/>
    <lineage>
        <taxon>Bacteria</taxon>
        <taxon>Pseudomonadati</taxon>
        <taxon>Campylobacterota</taxon>
        <taxon>Epsilonproteobacteria</taxon>
        <taxon>Campylobacterales</taxon>
        <taxon>Arcobacteraceae</taxon>
        <taxon>Aliarcobacter</taxon>
    </lineage>
</organism>
<dbReference type="RefSeq" id="WP_046996599.1">
    <property type="nucleotide sequence ID" value="NZ_JAIQ01000083.1"/>
</dbReference>
<comment type="caution">
    <text evidence="1">The sequence shown here is derived from an EMBL/GenBank/DDBJ whole genome shotgun (WGS) entry which is preliminary data.</text>
</comment>
<accession>A0A0G9K269</accession>
<dbReference type="PATRIC" id="fig|1447256.3.peg.1049"/>
<dbReference type="AlphaFoldDB" id="A0A0G9K269"/>
<name>A0A0G9K269_9BACT</name>
<dbReference type="Proteomes" id="UP000035514">
    <property type="component" value="Unassembled WGS sequence"/>
</dbReference>
<evidence type="ECO:0000313" key="1">
    <source>
        <dbReference type="EMBL" id="KLE00591.1"/>
    </source>
</evidence>
<sequence>MAKNHLINKSFWDARTNLNNKPSLSFRTIEVIQYLMSEDELALGIAIEKLMTTPNLYKETLDKLKSDYPDIEEE</sequence>
<proteinExistence type="predicted"/>
<reference evidence="1 2" key="1">
    <citation type="submission" date="2014-01" db="EMBL/GenBank/DDBJ databases">
        <title>Development of a Comparative Genomic Fingerprinting Assay for High Resolution Genotyping of Arcobacter butzleri.</title>
        <authorList>
            <person name="Webb A.L."/>
            <person name="Inglis G.D."/>
            <person name="Kruczkiewicz P."/>
            <person name="Selinger L.B."/>
            <person name="Taboada E.N."/>
        </authorList>
    </citation>
    <scope>NUCLEOTIDE SEQUENCE [LARGE SCALE GENOMIC DNA]</scope>
    <source>
        <strain evidence="1 2">L348</strain>
    </source>
</reference>
<protein>
    <submittedName>
        <fullName evidence="1">Uncharacterized protein</fullName>
    </submittedName>
</protein>
<gene>
    <name evidence="1" type="ORF">AA20_05400</name>
</gene>
<evidence type="ECO:0000313" key="2">
    <source>
        <dbReference type="Proteomes" id="UP000035514"/>
    </source>
</evidence>
<dbReference type="EMBL" id="JAIQ01000083">
    <property type="protein sequence ID" value="KLE00591.1"/>
    <property type="molecule type" value="Genomic_DNA"/>
</dbReference>